<dbReference type="AlphaFoldDB" id="Q701U9"/>
<protein>
    <recommendedName>
        <fullName evidence="1">DHHA1 domain-containing protein</fullName>
    </recommendedName>
</protein>
<proteinExistence type="predicted"/>
<dbReference type="EMBL" id="AJ627422">
    <property type="protein sequence ID" value="CAF28775.1"/>
    <property type="molecule type" value="Genomic_DNA"/>
</dbReference>
<dbReference type="Gene3D" id="3.10.310.30">
    <property type="match status" value="1"/>
</dbReference>
<evidence type="ECO:0000259" key="1">
    <source>
        <dbReference type="Pfam" id="PF02272"/>
    </source>
</evidence>
<organism evidence="2">
    <name type="scientific">uncultured crenarchaeote</name>
    <dbReference type="NCBI Taxonomy" id="29281"/>
    <lineage>
        <taxon>Archaea</taxon>
        <taxon>Thermoproteota</taxon>
        <taxon>environmental samples</taxon>
    </lineage>
</organism>
<dbReference type="InterPro" id="IPR052968">
    <property type="entry name" value="Nucleotide_metab_enz"/>
</dbReference>
<evidence type="ECO:0000313" key="2">
    <source>
        <dbReference type="EMBL" id="CAF28775.1"/>
    </source>
</evidence>
<dbReference type="Pfam" id="PF02272">
    <property type="entry name" value="DHHA1"/>
    <property type="match status" value="1"/>
</dbReference>
<dbReference type="InterPro" id="IPR003156">
    <property type="entry name" value="DHHA1_dom"/>
</dbReference>
<dbReference type="InterPro" id="IPR038763">
    <property type="entry name" value="DHH_sf"/>
</dbReference>
<sequence length="331" mass="36846">MKNKICMSHREDVDGVSSAALIKTAFDVNTIILVDYANMIKTLRSMVSNVHNGTNKIDELFICDLGLSKKNENEFVKILKEMIEAKCKVTYIDHHDLDKRILSDLKKNGVKLVHSTDECTSIHIYNKYKKRFGSYSAFIAAAAALTDYLETKPIASNLVSRFDRQFLMLEATALSYMISSSQHDSDFLMKIVDELSQNKYPHDIEGGFLRAERHAKKVLSVVKSIEDSIVLSKNLAYVQINSELPSSMVVNFVLGASGKPVALVYKTKEDIKSCIISIRGSNECKVHLGRIVNNLSSALSGSGGGHEKACGAVIPKDKFSEFIKQLDKKSR</sequence>
<accession>Q701U9</accession>
<dbReference type="PANTHER" id="PTHR42146">
    <property type="entry name" value="3',5'-CYCLIC-NUCLEOTIDE PHOSPHODIESTERASE"/>
    <property type="match status" value="1"/>
</dbReference>
<reference evidence="2" key="1">
    <citation type="journal article" date="2005" name="Environ. Microbiol.">
        <title>Novel genes for nitrite reductase and Amo-related proteins indicate a role of uncultivated mesophilic crenarchaeota in nitrogen cycling.</title>
        <authorList>
            <person name="Treusch A.H."/>
            <person name="Leininger S."/>
            <person name="Kletzin A."/>
            <person name="Schuster S.C."/>
            <person name="Klenk H.-P."/>
            <person name="Schleper C."/>
        </authorList>
    </citation>
    <scope>NUCLEOTIDE SEQUENCE</scope>
</reference>
<name>Q701U9_9CREN</name>
<dbReference type="GO" id="GO:0003676">
    <property type="term" value="F:nucleic acid binding"/>
    <property type="evidence" value="ECO:0007669"/>
    <property type="project" value="InterPro"/>
</dbReference>
<dbReference type="SUPFAM" id="SSF64182">
    <property type="entry name" value="DHH phosphoesterases"/>
    <property type="match status" value="1"/>
</dbReference>
<feature type="domain" description="DHHA1" evidence="1">
    <location>
        <begin position="246"/>
        <end position="328"/>
    </location>
</feature>
<dbReference type="PANTHER" id="PTHR42146:SF1">
    <property type="entry name" value="OLIGORIBONUCLEASE NRNB"/>
    <property type="match status" value="1"/>
</dbReference>